<dbReference type="EMBL" id="LCUC01000122">
    <property type="protein sequence ID" value="KKY36427.1"/>
    <property type="molecule type" value="Genomic_DNA"/>
</dbReference>
<evidence type="ECO:0000313" key="2">
    <source>
        <dbReference type="EMBL" id="KKY36427.1"/>
    </source>
</evidence>
<keyword evidence="3" id="KW-1185">Reference proteome</keyword>
<dbReference type="AlphaFoldDB" id="A0A0G2FQF7"/>
<feature type="compositionally biased region" description="Pro residues" evidence="1">
    <location>
        <begin position="858"/>
        <end position="873"/>
    </location>
</feature>
<gene>
    <name evidence="2" type="ORF">UCDDA912_g03580</name>
</gene>
<evidence type="ECO:0000256" key="1">
    <source>
        <dbReference type="SAM" id="MobiDB-lite"/>
    </source>
</evidence>
<feature type="compositionally biased region" description="Basic and acidic residues" evidence="1">
    <location>
        <begin position="784"/>
        <end position="803"/>
    </location>
</feature>
<evidence type="ECO:0000313" key="3">
    <source>
        <dbReference type="Proteomes" id="UP000034680"/>
    </source>
</evidence>
<feature type="region of interest" description="Disordered" evidence="1">
    <location>
        <begin position="780"/>
        <end position="894"/>
    </location>
</feature>
<reference evidence="2 3" key="1">
    <citation type="submission" date="2015-05" db="EMBL/GenBank/DDBJ databases">
        <title>Distinctive expansion of gene families associated with plant cell wall degradation and secondary metabolism in the genomes of grapevine trunk pathogens.</title>
        <authorList>
            <person name="Lawrence D.P."/>
            <person name="Travadon R."/>
            <person name="Rolshausen P.E."/>
            <person name="Baumgartner K."/>
        </authorList>
    </citation>
    <scope>NUCLEOTIDE SEQUENCE [LARGE SCALE GENOMIC DNA]</scope>
    <source>
        <strain evidence="2">DA912</strain>
    </source>
</reference>
<dbReference type="Proteomes" id="UP000034680">
    <property type="component" value="Unassembled WGS sequence"/>
</dbReference>
<accession>A0A0G2FQF7</accession>
<reference evidence="2 3" key="2">
    <citation type="submission" date="2015-05" db="EMBL/GenBank/DDBJ databases">
        <authorList>
            <person name="Morales-Cruz A."/>
            <person name="Amrine K.C."/>
            <person name="Cantu D."/>
        </authorList>
    </citation>
    <scope>NUCLEOTIDE SEQUENCE [LARGE SCALE GENOMIC DNA]</scope>
    <source>
        <strain evidence="2">DA912</strain>
    </source>
</reference>
<dbReference type="STRING" id="1214573.A0A0G2FQF7"/>
<feature type="region of interest" description="Disordered" evidence="1">
    <location>
        <begin position="13"/>
        <end position="40"/>
    </location>
</feature>
<name>A0A0G2FQF7_9PEZI</name>
<feature type="compositionally biased region" description="Basic and acidic residues" evidence="1">
    <location>
        <begin position="20"/>
        <end position="40"/>
    </location>
</feature>
<proteinExistence type="predicted"/>
<feature type="compositionally biased region" description="Acidic residues" evidence="1">
    <location>
        <begin position="843"/>
        <end position="853"/>
    </location>
</feature>
<sequence length="899" mass="103484">MITAPKPRLKYNGRLPLVLGRDRKDNEHLQPEDFPTHPRAETVVNDQWLTDVEKRAGLTEEKRSDRQAGLSRDEEEWWRLGQNQTPAANNAALRHEQTFEQCIAVDGGFSGWVDTRLEGDGVSLTRELFNGDRLGDGKDCYARERAVRRAGLQAALRQFSNNENRVANTPWRRVRLPLSPEEVAIMRKNTGAGPARKYELPKLEPRQLLRTDDKDDPQGFTANMAQFWADRNRDMATARHAVVSRMGFGPPAAPVAGQPGVRPPSVLPPTSLWGAYVDSGLSAEDEYHRQMLREMRTTRKLFEREMKIAPRNLLSHMETLYQQGLRGDNDTYLPVGGQQRRSPIALAERDMIRREGVNEPRDLDKMEIYWIRFLLTQSITPQMTKELEPRASLFILFADKLSRIFNDVSDPLFPSNDTKVSVEDLLDYIHHRADGPVRRIKFYAHDVQMWLERLHSQGRCRYQEDWRCYGWVRRPLPTCHPEQLVRWTVPHNIQHLRPYERVEDVSIAPRFDRLRNWHSLVRRGLQNSPLDQRVEDYFLCLAYRWGCYMAKLTDDDGLEQQWRTQAARPGGEMARAINDYKTEFDRITQWNSGPNNPLVRLVKATLPDRANDNTLTAEASLQLVRDNIIKEAVKNDSVLWPARSANNYLDPLDKKVRPKVWGWARPEVRGKVKRFFSVNRWPVQLQTERRQAIITRDLDINEDLLWKPEVEDPTPAKYYRPKARPYIDEKVQFRAGHRNFLIGDTPRQKQVVIDRMFAQMGREPPGFIERWSNYLLSRFDDEDPNRYEEPGSRLRKFHREDIPKSYNPRAQKRGADGDAPGQGAPKRPRRRGPEFGVGGLLDGIDDADDADDVDAGHHPPPAGEPPQGVPPAGAPAAAPAAADEGERNWWDVASMAMAI</sequence>
<comment type="caution">
    <text evidence="2">The sequence shown here is derived from an EMBL/GenBank/DDBJ whole genome shotgun (WGS) entry which is preliminary data.</text>
</comment>
<organism evidence="2 3">
    <name type="scientific">Diaporthe ampelina</name>
    <dbReference type="NCBI Taxonomy" id="1214573"/>
    <lineage>
        <taxon>Eukaryota</taxon>
        <taxon>Fungi</taxon>
        <taxon>Dikarya</taxon>
        <taxon>Ascomycota</taxon>
        <taxon>Pezizomycotina</taxon>
        <taxon>Sordariomycetes</taxon>
        <taxon>Sordariomycetidae</taxon>
        <taxon>Diaporthales</taxon>
        <taxon>Diaporthaceae</taxon>
        <taxon>Diaporthe</taxon>
    </lineage>
</organism>
<protein>
    <submittedName>
        <fullName evidence="2">Uncharacterized protein</fullName>
    </submittedName>
</protein>
<dbReference type="OrthoDB" id="5422628at2759"/>